<gene>
    <name evidence="6" type="ORF">Dm11a5_1357</name>
</gene>
<feature type="modified residue" description="4-aspartylphosphate" evidence="2">
    <location>
        <position position="53"/>
    </location>
</feature>
<dbReference type="PATRIC" id="fig|61435.8.peg.1350"/>
<dbReference type="InterPro" id="IPR039420">
    <property type="entry name" value="WalR-like"/>
</dbReference>
<dbReference type="GO" id="GO:0000976">
    <property type="term" value="F:transcription cis-regulatory region binding"/>
    <property type="evidence" value="ECO:0007669"/>
    <property type="project" value="TreeGrafter"/>
</dbReference>
<dbReference type="OrthoDB" id="9793549at2"/>
<dbReference type="InterPro" id="IPR001867">
    <property type="entry name" value="OmpR/PhoB-type_DNA-bd"/>
</dbReference>
<dbReference type="PROSITE" id="PS51755">
    <property type="entry name" value="OMPR_PHOB"/>
    <property type="match status" value="1"/>
</dbReference>
<feature type="domain" description="OmpR/PhoB-type" evidence="5">
    <location>
        <begin position="126"/>
        <end position="225"/>
    </location>
</feature>
<feature type="domain" description="Response regulatory" evidence="4">
    <location>
        <begin position="2"/>
        <end position="117"/>
    </location>
</feature>
<protein>
    <submittedName>
        <fullName evidence="6">DNA-binding response regulator</fullName>
    </submittedName>
</protein>
<dbReference type="InterPro" id="IPR036388">
    <property type="entry name" value="WH-like_DNA-bd_sf"/>
</dbReference>
<dbReference type="InterPro" id="IPR011006">
    <property type="entry name" value="CheY-like_superfamily"/>
</dbReference>
<dbReference type="Proteomes" id="UP000076394">
    <property type="component" value="Chromosome"/>
</dbReference>
<dbReference type="Gene3D" id="6.10.250.690">
    <property type="match status" value="1"/>
</dbReference>
<dbReference type="Pfam" id="PF00072">
    <property type="entry name" value="Response_reg"/>
    <property type="match status" value="1"/>
</dbReference>
<evidence type="ECO:0000313" key="6">
    <source>
        <dbReference type="EMBL" id="AMU87183.1"/>
    </source>
</evidence>
<dbReference type="PANTHER" id="PTHR48111">
    <property type="entry name" value="REGULATOR OF RPOS"/>
    <property type="match status" value="1"/>
</dbReference>
<dbReference type="Gene3D" id="3.40.50.2300">
    <property type="match status" value="1"/>
</dbReference>
<dbReference type="RefSeq" id="WP_015407956.1">
    <property type="nucleotide sequence ID" value="NZ_CP011127.1"/>
</dbReference>
<organism evidence="6 7">
    <name type="scientific">Dehalococcoides mccartyi</name>
    <dbReference type="NCBI Taxonomy" id="61435"/>
    <lineage>
        <taxon>Bacteria</taxon>
        <taxon>Bacillati</taxon>
        <taxon>Chloroflexota</taxon>
        <taxon>Dehalococcoidia</taxon>
        <taxon>Dehalococcoidales</taxon>
        <taxon>Dehalococcoidaceae</taxon>
        <taxon>Dehalococcoides</taxon>
    </lineage>
</organism>
<evidence type="ECO:0000313" key="7">
    <source>
        <dbReference type="Proteomes" id="UP000076394"/>
    </source>
</evidence>
<dbReference type="SUPFAM" id="SSF52172">
    <property type="entry name" value="CheY-like"/>
    <property type="match status" value="1"/>
</dbReference>
<dbReference type="EMBL" id="CP011127">
    <property type="protein sequence ID" value="AMU87183.1"/>
    <property type="molecule type" value="Genomic_DNA"/>
</dbReference>
<feature type="DNA-binding region" description="OmpR/PhoB-type" evidence="3">
    <location>
        <begin position="126"/>
        <end position="225"/>
    </location>
</feature>
<evidence type="ECO:0000256" key="2">
    <source>
        <dbReference type="PROSITE-ProRule" id="PRU00169"/>
    </source>
</evidence>
<keyword evidence="2" id="KW-0597">Phosphoprotein</keyword>
<dbReference type="SMART" id="SM00862">
    <property type="entry name" value="Trans_reg_C"/>
    <property type="match status" value="1"/>
</dbReference>
<accession>A0A142VBH7</accession>
<dbReference type="CDD" id="cd17574">
    <property type="entry name" value="REC_OmpR"/>
    <property type="match status" value="1"/>
</dbReference>
<name>A0A142VBH7_9CHLR</name>
<dbReference type="GO" id="GO:0000156">
    <property type="term" value="F:phosphorelay response regulator activity"/>
    <property type="evidence" value="ECO:0007669"/>
    <property type="project" value="TreeGrafter"/>
</dbReference>
<dbReference type="GO" id="GO:0006355">
    <property type="term" value="P:regulation of DNA-templated transcription"/>
    <property type="evidence" value="ECO:0007669"/>
    <property type="project" value="InterPro"/>
</dbReference>
<dbReference type="Gene3D" id="1.10.10.10">
    <property type="entry name" value="Winged helix-like DNA-binding domain superfamily/Winged helix DNA-binding domain"/>
    <property type="match status" value="1"/>
</dbReference>
<proteinExistence type="predicted"/>
<evidence type="ECO:0000259" key="5">
    <source>
        <dbReference type="PROSITE" id="PS51755"/>
    </source>
</evidence>
<dbReference type="CDD" id="cd00383">
    <property type="entry name" value="trans_reg_C"/>
    <property type="match status" value="1"/>
</dbReference>
<evidence type="ECO:0000256" key="3">
    <source>
        <dbReference type="PROSITE-ProRule" id="PRU01091"/>
    </source>
</evidence>
<reference evidence="6 7" key="1">
    <citation type="submission" date="2015-03" db="EMBL/GenBank/DDBJ databases">
        <title>Genomic characterization of Dehalococcoides mccartyi strain 11a5, an unusal plasmid-containing chloroethene dechlorinator.</title>
        <authorList>
            <person name="Zhao S."/>
            <person name="Ding C."/>
            <person name="He J."/>
        </authorList>
    </citation>
    <scope>NUCLEOTIDE SEQUENCE [LARGE SCALE GENOMIC DNA]</scope>
    <source>
        <strain evidence="6 7">11a5</strain>
    </source>
</reference>
<dbReference type="InterPro" id="IPR001789">
    <property type="entry name" value="Sig_transdc_resp-reg_receiver"/>
</dbReference>
<dbReference type="SMART" id="SM00448">
    <property type="entry name" value="REC"/>
    <property type="match status" value="1"/>
</dbReference>
<evidence type="ECO:0000256" key="1">
    <source>
        <dbReference type="ARBA" id="ARBA00023125"/>
    </source>
</evidence>
<dbReference type="AlphaFoldDB" id="A0A142VBH7"/>
<keyword evidence="1 3" id="KW-0238">DNA-binding</keyword>
<sequence>MKILIIEDDKEIAECIQLAFRVGWPFAQIITTNSGQKGLKHVEEDSPDAILLDLGLPDIDGIDVLKQIRSFSNIPIVIMTVRTAESNIVRGLEAGADEYICKPFGQMELLARLKATLRRNGPVQGNSTVMYGPLNFSYSYRTVQYNGQEIYLTTTEGLILKKLAENAGNIVSYETLSETIWGESYTGAVDSLRVYVLRLRRKLEVDPSHPTLIISHANLGYSIQK</sequence>
<dbReference type="PROSITE" id="PS50110">
    <property type="entry name" value="RESPONSE_REGULATORY"/>
    <property type="match status" value="1"/>
</dbReference>
<dbReference type="GO" id="GO:0032993">
    <property type="term" value="C:protein-DNA complex"/>
    <property type="evidence" value="ECO:0007669"/>
    <property type="project" value="TreeGrafter"/>
</dbReference>
<dbReference type="GO" id="GO:0005829">
    <property type="term" value="C:cytosol"/>
    <property type="evidence" value="ECO:0007669"/>
    <property type="project" value="TreeGrafter"/>
</dbReference>
<dbReference type="PANTHER" id="PTHR48111:SF50">
    <property type="entry name" value="KDP OPERON TRANSCRIPTIONAL REGULATORY PROTEIN KDPE"/>
    <property type="match status" value="1"/>
</dbReference>
<dbReference type="Pfam" id="PF00486">
    <property type="entry name" value="Trans_reg_C"/>
    <property type="match status" value="1"/>
</dbReference>
<evidence type="ECO:0000259" key="4">
    <source>
        <dbReference type="PROSITE" id="PS50110"/>
    </source>
</evidence>